<dbReference type="InterPro" id="IPR011048">
    <property type="entry name" value="Haem_d1_sf"/>
</dbReference>
<reference evidence="2 3" key="1">
    <citation type="submission" date="2021-03" db="EMBL/GenBank/DDBJ databases">
        <title>Genomic Encyclopedia of Type Strains, Phase IV (KMG-IV): sequencing the most valuable type-strain genomes for metagenomic binning, comparative biology and taxonomic classification.</title>
        <authorList>
            <person name="Goeker M."/>
        </authorList>
    </citation>
    <scope>NUCLEOTIDE SEQUENCE [LARGE SCALE GENOMIC DNA]</scope>
    <source>
        <strain evidence="2 3">DSM 24738</strain>
    </source>
</reference>
<dbReference type="EMBL" id="JAGGKT010000002">
    <property type="protein sequence ID" value="MBP1931077.1"/>
    <property type="molecule type" value="Genomic_DNA"/>
</dbReference>
<dbReference type="EC" id="3.1.1.31" evidence="2"/>
<name>A0ABS4GLU2_9BACL</name>
<keyword evidence="3" id="KW-1185">Reference proteome</keyword>
<dbReference type="Gene3D" id="2.130.10.10">
    <property type="entry name" value="YVTN repeat-like/Quinoprotein amine dehydrogenase"/>
    <property type="match status" value="1"/>
</dbReference>
<comment type="caution">
    <text evidence="2">The sequence shown here is derived from an EMBL/GenBank/DDBJ whole genome shotgun (WGS) entry which is preliminary data.</text>
</comment>
<evidence type="ECO:0000313" key="3">
    <source>
        <dbReference type="Proteomes" id="UP001519343"/>
    </source>
</evidence>
<protein>
    <submittedName>
        <fullName evidence="2">6-phosphogluconolactonase</fullName>
        <ecNumber evidence="2">3.1.1.31</ecNumber>
    </submittedName>
</protein>
<dbReference type="Proteomes" id="UP001519343">
    <property type="component" value="Unassembled WGS sequence"/>
</dbReference>
<dbReference type="SUPFAM" id="SSF51004">
    <property type="entry name" value="C-terminal (heme d1) domain of cytochrome cd1-nitrite reductase"/>
    <property type="match status" value="1"/>
</dbReference>
<evidence type="ECO:0000313" key="2">
    <source>
        <dbReference type="EMBL" id="MBP1931077.1"/>
    </source>
</evidence>
<dbReference type="GO" id="GO:0017057">
    <property type="term" value="F:6-phosphogluconolactonase activity"/>
    <property type="evidence" value="ECO:0007669"/>
    <property type="project" value="UniProtKB-EC"/>
</dbReference>
<dbReference type="InterPro" id="IPR050282">
    <property type="entry name" value="Cycloisomerase_2"/>
</dbReference>
<dbReference type="InterPro" id="IPR019405">
    <property type="entry name" value="Lactonase_7-beta_prop"/>
</dbReference>
<organism evidence="2 3">
    <name type="scientific">Ammoniphilus resinae</name>
    <dbReference type="NCBI Taxonomy" id="861532"/>
    <lineage>
        <taxon>Bacteria</taxon>
        <taxon>Bacillati</taxon>
        <taxon>Bacillota</taxon>
        <taxon>Bacilli</taxon>
        <taxon>Bacillales</taxon>
        <taxon>Paenibacillaceae</taxon>
        <taxon>Aneurinibacillus group</taxon>
        <taxon>Ammoniphilus</taxon>
    </lineage>
</organism>
<proteinExistence type="inferred from homology"/>
<keyword evidence="2" id="KW-0378">Hydrolase</keyword>
<dbReference type="InterPro" id="IPR015943">
    <property type="entry name" value="WD40/YVTN_repeat-like_dom_sf"/>
</dbReference>
<dbReference type="RefSeq" id="WP_209809173.1">
    <property type="nucleotide sequence ID" value="NZ_JAGGKT010000002.1"/>
</dbReference>
<dbReference type="PANTHER" id="PTHR30344">
    <property type="entry name" value="6-PHOSPHOGLUCONOLACTONASE-RELATED"/>
    <property type="match status" value="1"/>
</dbReference>
<evidence type="ECO:0000256" key="1">
    <source>
        <dbReference type="ARBA" id="ARBA00005564"/>
    </source>
</evidence>
<dbReference type="Pfam" id="PF10282">
    <property type="entry name" value="Lactonase"/>
    <property type="match status" value="1"/>
</dbReference>
<comment type="similarity">
    <text evidence="1">Belongs to the cycloisomerase 2 family.</text>
</comment>
<dbReference type="PANTHER" id="PTHR30344:SF1">
    <property type="entry name" value="6-PHOSPHOGLUCONOLACTONASE"/>
    <property type="match status" value="1"/>
</dbReference>
<sequence>MKYIGYVGTYTKGESEGIYSFTLDTKKAIISELKVAATLDNPTYLHVGQNNLYSVVKEGESGGVASFSVDRKSGELTPLNRQVTPGSPPCHLSADVQNQFLFSANYHKGTVESYLIKDGQIQPRADVAHHEGSGPDPRQEKPHTHFAALTPDEKFLVVAELGSDQLNTYQVGEDGKLTSVHRLAVRPGSGPRHLAFHPNEKYAYLLTELSSEIIALHYKAEDGKFVPFQILSAIPDDFQENNQASAIHMSKDGQFLYTANRGHNSIAVFRVHPETGELQWLEHVSTEGDWPRDFALDPSEKFIVASNQNSNNLVLFARDSETGKLTRLHSDVSVPDPVCVKFLPSTDE</sequence>
<accession>A0ABS4GLU2</accession>
<gene>
    <name evidence="2" type="ORF">J2Z37_001074</name>
</gene>